<accession>A0A934I5Z4</accession>
<dbReference type="InterPro" id="IPR022488">
    <property type="entry name" value="PPK2-related"/>
</dbReference>
<evidence type="ECO:0000259" key="3">
    <source>
        <dbReference type="Pfam" id="PF03976"/>
    </source>
</evidence>
<dbReference type="PANTHER" id="PTHR34383:SF3">
    <property type="entry name" value="POLYPHOSPHATE:AMP PHOSPHOTRANSFERASE"/>
    <property type="match status" value="1"/>
</dbReference>
<dbReference type="Proteomes" id="UP000645966">
    <property type="component" value="Unassembled WGS sequence"/>
</dbReference>
<dbReference type="GO" id="GO:0008976">
    <property type="term" value="F:polyphosphate kinase activity"/>
    <property type="evidence" value="ECO:0007669"/>
    <property type="project" value="InterPro"/>
</dbReference>
<evidence type="ECO:0000256" key="1">
    <source>
        <dbReference type="ARBA" id="ARBA00022679"/>
    </source>
</evidence>
<dbReference type="AlphaFoldDB" id="A0A934I5Z4"/>
<dbReference type="SUPFAM" id="SSF52540">
    <property type="entry name" value="P-loop containing nucleoside triphosphate hydrolases"/>
    <property type="match status" value="1"/>
</dbReference>
<evidence type="ECO:0000256" key="2">
    <source>
        <dbReference type="ARBA" id="ARBA00022777"/>
    </source>
</evidence>
<gene>
    <name evidence="4" type="ORF">JDV75_04255</name>
</gene>
<dbReference type="PIRSF" id="PIRSF028756">
    <property type="entry name" value="PPK2_prd"/>
    <property type="match status" value="1"/>
</dbReference>
<dbReference type="InterPro" id="IPR016898">
    <property type="entry name" value="Polyphosphate_phosphotransfera"/>
</dbReference>
<dbReference type="Pfam" id="PF03976">
    <property type="entry name" value="PPK2"/>
    <property type="match status" value="1"/>
</dbReference>
<comment type="caution">
    <text evidence="4">The sequence shown here is derived from an EMBL/GenBank/DDBJ whole genome shotgun (WGS) entry which is preliminary data.</text>
</comment>
<keyword evidence="5" id="KW-1185">Reference proteome</keyword>
<dbReference type="InterPro" id="IPR022300">
    <property type="entry name" value="PPK2-rel_1"/>
</dbReference>
<dbReference type="PANTHER" id="PTHR34383">
    <property type="entry name" value="POLYPHOSPHATE:AMP PHOSPHOTRANSFERASE-RELATED"/>
    <property type="match status" value="1"/>
</dbReference>
<dbReference type="InterPro" id="IPR027417">
    <property type="entry name" value="P-loop_NTPase"/>
</dbReference>
<evidence type="ECO:0000313" key="4">
    <source>
        <dbReference type="EMBL" id="MBI8988974.1"/>
    </source>
</evidence>
<dbReference type="GO" id="GO:0006797">
    <property type="term" value="P:polyphosphate metabolic process"/>
    <property type="evidence" value="ECO:0007669"/>
    <property type="project" value="InterPro"/>
</dbReference>
<reference evidence="4" key="1">
    <citation type="submission" date="2020-12" db="EMBL/GenBank/DDBJ databases">
        <title>Genome public.</title>
        <authorList>
            <person name="Sun Q."/>
        </authorList>
    </citation>
    <scope>NUCLEOTIDE SEQUENCE</scope>
    <source>
        <strain evidence="4">CCM 8863</strain>
    </source>
</reference>
<dbReference type="EMBL" id="JAEIOS010000011">
    <property type="protein sequence ID" value="MBI8988974.1"/>
    <property type="molecule type" value="Genomic_DNA"/>
</dbReference>
<dbReference type="Gene3D" id="3.40.50.300">
    <property type="entry name" value="P-loop containing nucleotide triphosphate hydrolases"/>
    <property type="match status" value="1"/>
</dbReference>
<keyword evidence="2" id="KW-0418">Kinase</keyword>
<dbReference type="NCBIfam" id="TIGR03709">
    <property type="entry name" value="PPK2_rel_1"/>
    <property type="match status" value="1"/>
</dbReference>
<proteinExistence type="predicted"/>
<organism evidence="4 5">
    <name type="scientific">Corynebacterium meridianum</name>
    <dbReference type="NCBI Taxonomy" id="2765363"/>
    <lineage>
        <taxon>Bacteria</taxon>
        <taxon>Bacillati</taxon>
        <taxon>Actinomycetota</taxon>
        <taxon>Actinomycetes</taxon>
        <taxon>Mycobacteriales</taxon>
        <taxon>Corynebacteriaceae</taxon>
        <taxon>Corynebacterium</taxon>
    </lineage>
</organism>
<keyword evidence="1" id="KW-0808">Transferase</keyword>
<name>A0A934I5Z4_9CORY</name>
<dbReference type="RefSeq" id="WP_198738002.1">
    <property type="nucleotide sequence ID" value="NZ_JAEIOS010000011.1"/>
</dbReference>
<sequence>MANFSTNDAAELRIGADFRIADVDPGSTPNFKGDKNKLEKEFSEIDDELSELQEMLYANGRASAETAGAVLLVLQGMDTAGKGGVVRHVLGIVDPQGVDLAAFGKPTEEELAHDFLWRIRKKLPRPGRIGVFDRSHYEDVLIHRVHGLSSAEEIERRYGAIVEFERELAESGVRIIKVMLHISPEFQRENLEERLERADKHWKYNPGDVTERGYWEEYQEAYEIALRRTSTDFAPWYCVPGDNKPYARMVVKYLLLDALRSMDLEWPEPDFDVEEEKRRLAES</sequence>
<evidence type="ECO:0000313" key="5">
    <source>
        <dbReference type="Proteomes" id="UP000645966"/>
    </source>
</evidence>
<feature type="domain" description="Polyphosphate kinase-2-related" evidence="3">
    <location>
        <begin position="35"/>
        <end position="263"/>
    </location>
</feature>
<protein>
    <submittedName>
        <fullName evidence="4">PPK2 family polyphosphate--nucleotide phosphotransferase</fullName>
    </submittedName>
</protein>